<accession>A0ABS5RQF9</accession>
<dbReference type="EMBL" id="JAFMNX010000001">
    <property type="protein sequence ID" value="MBS9719197.1"/>
    <property type="molecule type" value="Genomic_DNA"/>
</dbReference>
<organism evidence="1 2">
    <name type="scientific">Tianweitania aestuarii</name>
    <dbReference type="NCBI Taxonomy" id="2814886"/>
    <lineage>
        <taxon>Bacteria</taxon>
        <taxon>Pseudomonadati</taxon>
        <taxon>Pseudomonadota</taxon>
        <taxon>Alphaproteobacteria</taxon>
        <taxon>Hyphomicrobiales</taxon>
        <taxon>Phyllobacteriaceae</taxon>
        <taxon>Tianweitania</taxon>
    </lineage>
</organism>
<dbReference type="Proteomes" id="UP001297272">
    <property type="component" value="Unassembled WGS sequence"/>
</dbReference>
<evidence type="ECO:0008006" key="3">
    <source>
        <dbReference type="Google" id="ProtNLM"/>
    </source>
</evidence>
<reference evidence="1 2" key="1">
    <citation type="submission" date="2021-03" db="EMBL/GenBank/DDBJ databases">
        <title>Tianweitania aestuarii sp. nov., isolated from a tidal flat.</title>
        <authorList>
            <person name="Park S."/>
            <person name="Yoon J.-H."/>
        </authorList>
    </citation>
    <scope>NUCLEOTIDE SEQUENCE [LARGE SCALE GENOMIC DNA]</scope>
    <source>
        <strain evidence="1 2">BSSL-BM11</strain>
    </source>
</reference>
<dbReference type="RefSeq" id="WP_213982872.1">
    <property type="nucleotide sequence ID" value="NZ_JAFMNX010000001.1"/>
</dbReference>
<evidence type="ECO:0000313" key="1">
    <source>
        <dbReference type="EMBL" id="MBS9719197.1"/>
    </source>
</evidence>
<comment type="caution">
    <text evidence="1">The sequence shown here is derived from an EMBL/GenBank/DDBJ whole genome shotgun (WGS) entry which is preliminary data.</text>
</comment>
<evidence type="ECO:0000313" key="2">
    <source>
        <dbReference type="Proteomes" id="UP001297272"/>
    </source>
</evidence>
<sequence length="258" mass="28543">MAEAKMRSPRYPTIGLREALDKVRFVYDADHRNKIPKALVAQHMGYNGLNGKSLGVISAVSKYGLLDGGRDSMWVTERAQDILVRELGDPERVRAIREAASGPEIYQEITDTFPGGASDAAIRAHLVTKRDFLREAAERLIQSYRETMEVVAQESTAYDSPPAREDLVTMEPVSQGKALQLSPPAHAHHQVDRSYNVLTIDNGERELITGLLSKGSSFRLIVSGKIGVKEVERLIKKLELDKEILADADEDDEDGAFG</sequence>
<keyword evidence="2" id="KW-1185">Reference proteome</keyword>
<name>A0ABS5RQF9_9HYPH</name>
<proteinExistence type="predicted"/>
<gene>
    <name evidence="1" type="ORF">JYU29_00680</name>
</gene>
<protein>
    <recommendedName>
        <fullName evidence="3">DUF3102 domain-containing protein</fullName>
    </recommendedName>
</protein>